<gene>
    <name evidence="2" type="ORF">A9C19_13835</name>
</gene>
<evidence type="ECO:0000313" key="2">
    <source>
        <dbReference type="EMBL" id="APH05723.1"/>
    </source>
</evidence>
<name>A0A1L3MTR5_9BACI</name>
<dbReference type="Gene3D" id="3.40.630.110">
    <property type="entry name" value="GNAT acetyltransferase-like"/>
    <property type="match status" value="1"/>
</dbReference>
<dbReference type="Proteomes" id="UP000181936">
    <property type="component" value="Chromosome"/>
</dbReference>
<dbReference type="STRING" id="1547283.A9C19_13835"/>
<protein>
    <recommendedName>
        <fullName evidence="1">N-acetyltransferase domain-containing protein</fullName>
    </recommendedName>
</protein>
<reference evidence="2 3" key="1">
    <citation type="journal article" date="2016" name="Sci. Rep.">
        <title>Complete genome sequence and transcriptomic analysis of a novel marine strain Bacillus weihaiensis reveals the mechanism of brown algae degradation.</title>
        <authorList>
            <person name="Zhu Y."/>
            <person name="Chen P."/>
            <person name="Bao Y."/>
            <person name="Men Y."/>
            <person name="Zeng Y."/>
            <person name="Yang J."/>
            <person name="Sun J."/>
            <person name="Sun Y."/>
        </authorList>
    </citation>
    <scope>NUCLEOTIDE SEQUENCE [LARGE SCALE GENOMIC DNA]</scope>
    <source>
        <strain evidence="2 3">Alg07</strain>
    </source>
</reference>
<accession>A0A1L3MTR5</accession>
<organism evidence="2 3">
    <name type="scientific">Bacillus weihaiensis</name>
    <dbReference type="NCBI Taxonomy" id="1547283"/>
    <lineage>
        <taxon>Bacteria</taxon>
        <taxon>Bacillati</taxon>
        <taxon>Bacillota</taxon>
        <taxon>Bacilli</taxon>
        <taxon>Bacillales</taxon>
        <taxon>Bacillaceae</taxon>
        <taxon>Bacillus</taxon>
    </lineage>
</organism>
<dbReference type="PANTHER" id="PTHR31143">
    <property type="match status" value="1"/>
</dbReference>
<dbReference type="Gene3D" id="3.40.630.30">
    <property type="match status" value="1"/>
</dbReference>
<dbReference type="InterPro" id="IPR016181">
    <property type="entry name" value="Acyl_CoA_acyltransferase"/>
</dbReference>
<dbReference type="RefSeq" id="WP_072580516.1">
    <property type="nucleotide sequence ID" value="NZ_CP016020.1"/>
</dbReference>
<proteinExistence type="predicted"/>
<evidence type="ECO:0000313" key="3">
    <source>
        <dbReference type="Proteomes" id="UP000181936"/>
    </source>
</evidence>
<dbReference type="SUPFAM" id="SSF55729">
    <property type="entry name" value="Acyl-CoA N-acyltransferases (Nat)"/>
    <property type="match status" value="1"/>
</dbReference>
<evidence type="ECO:0000259" key="1">
    <source>
        <dbReference type="PROSITE" id="PS51186"/>
    </source>
</evidence>
<dbReference type="AlphaFoldDB" id="A0A1L3MTR5"/>
<sequence>MNSYNVKAFDLLNNSQYSPTFAYSVVEERIKGQIHYDSLGQAAIIGTSSGIFFLVGDEKNSQVSEILLKLYEEQAMLNKRFTLFSSTSSWDMLILDTLRDNVKQLERYSFTYDFSTNIREKSLPKEFSVSKMTSLTMKKSVEFTEEYIKEYWGSFANFHTSGFGYCILHENNSISECVSIFRSKQFAEVDIATHLDFQGIGLATYVARLFIQHCVQEELIPRWECDVSNESSIYLARKLGFINPIRYSIFIRN</sequence>
<dbReference type="PROSITE" id="PS51186">
    <property type="entry name" value="GNAT"/>
    <property type="match status" value="1"/>
</dbReference>
<dbReference type="KEGG" id="bwh:A9C19_13835"/>
<dbReference type="Pfam" id="PF12746">
    <property type="entry name" value="GNAT_acetyltran"/>
    <property type="match status" value="1"/>
</dbReference>
<dbReference type="InterPro" id="IPR042573">
    <property type="entry name" value="GNAT_acetyltra_N"/>
</dbReference>
<dbReference type="PANTHER" id="PTHR31143:SF2">
    <property type="entry name" value="FR47-LIKE DOMAIN-CONTAINING PROTEIN-RELATED"/>
    <property type="match status" value="1"/>
</dbReference>
<keyword evidence="3" id="KW-1185">Reference proteome</keyword>
<dbReference type="OrthoDB" id="7054616at2"/>
<dbReference type="InterPro" id="IPR027365">
    <property type="entry name" value="GNAT_acetyltra_YdfB-like"/>
</dbReference>
<feature type="domain" description="N-acetyltransferase" evidence="1">
    <location>
        <begin position="116"/>
        <end position="253"/>
    </location>
</feature>
<dbReference type="EMBL" id="CP016020">
    <property type="protein sequence ID" value="APH05723.1"/>
    <property type="molecule type" value="Genomic_DNA"/>
</dbReference>
<dbReference type="GO" id="GO:0016747">
    <property type="term" value="F:acyltransferase activity, transferring groups other than amino-acyl groups"/>
    <property type="evidence" value="ECO:0007669"/>
    <property type="project" value="InterPro"/>
</dbReference>
<dbReference type="InterPro" id="IPR000182">
    <property type="entry name" value="GNAT_dom"/>
</dbReference>